<evidence type="ECO:0000313" key="3">
    <source>
        <dbReference type="EMBL" id="ABE74528.1"/>
    </source>
</evidence>
<dbReference type="SUPFAM" id="SSF69118">
    <property type="entry name" value="AhpD-like"/>
    <property type="match status" value="1"/>
</dbReference>
<proteinExistence type="predicted"/>
<dbReference type="GO" id="GO:0051920">
    <property type="term" value="F:peroxiredoxin activity"/>
    <property type="evidence" value="ECO:0007669"/>
    <property type="project" value="InterPro"/>
</dbReference>
<evidence type="ECO:0000313" key="4">
    <source>
        <dbReference type="Proteomes" id="UP000002425"/>
    </source>
</evidence>
<feature type="domain" description="Carboxymuconolactone decarboxylase-like" evidence="2">
    <location>
        <begin position="59"/>
        <end position="140"/>
    </location>
</feature>
<dbReference type="eggNOG" id="COG0599">
    <property type="taxonomic scope" value="Bacteria"/>
</dbReference>
<feature type="region of interest" description="Disordered" evidence="1">
    <location>
        <begin position="1"/>
        <end position="27"/>
    </location>
</feature>
<dbReference type="InterPro" id="IPR029032">
    <property type="entry name" value="AhpD-like"/>
</dbReference>
<keyword evidence="4" id="KW-1185">Reference proteome</keyword>
<protein>
    <submittedName>
        <fullName evidence="3">Carboxymuconolactone decarboxylase</fullName>
    </submittedName>
</protein>
<dbReference type="KEGG" id="pcr:Pcryo_0745"/>
<organism evidence="3 4">
    <name type="scientific">Psychrobacter cryohalolentis (strain ATCC BAA-1226 / DSM 17306 / VKM B-2378 / K5)</name>
    <dbReference type="NCBI Taxonomy" id="335284"/>
    <lineage>
        <taxon>Bacteria</taxon>
        <taxon>Pseudomonadati</taxon>
        <taxon>Pseudomonadota</taxon>
        <taxon>Gammaproteobacteria</taxon>
        <taxon>Moraxellales</taxon>
        <taxon>Moraxellaceae</taxon>
        <taxon>Psychrobacter</taxon>
    </lineage>
</organism>
<dbReference type="AlphaFoldDB" id="Q1QCS5"/>
<dbReference type="PANTHER" id="PTHR33570">
    <property type="entry name" value="4-CARBOXYMUCONOLACTONE DECARBOXYLASE FAMILY PROTEIN"/>
    <property type="match status" value="1"/>
</dbReference>
<evidence type="ECO:0000259" key="2">
    <source>
        <dbReference type="Pfam" id="PF02627"/>
    </source>
</evidence>
<dbReference type="HOGENOM" id="CLU_070025_3_0_6"/>
<dbReference type="InterPro" id="IPR003779">
    <property type="entry name" value="CMD-like"/>
</dbReference>
<dbReference type="EMBL" id="CP000323">
    <property type="protein sequence ID" value="ABE74528.1"/>
    <property type="molecule type" value="Genomic_DNA"/>
</dbReference>
<dbReference type="Proteomes" id="UP000002425">
    <property type="component" value="Chromosome"/>
</dbReference>
<dbReference type="Gene3D" id="1.20.1290.10">
    <property type="entry name" value="AhpD-like"/>
    <property type="match status" value="1"/>
</dbReference>
<evidence type="ECO:0000256" key="1">
    <source>
        <dbReference type="SAM" id="MobiDB-lite"/>
    </source>
</evidence>
<dbReference type="PANTHER" id="PTHR33570:SF2">
    <property type="entry name" value="CARBOXYMUCONOLACTONE DECARBOXYLASE-LIKE DOMAIN-CONTAINING PROTEIN"/>
    <property type="match status" value="1"/>
</dbReference>
<name>Q1QCS5_PSYCK</name>
<dbReference type="Pfam" id="PF02627">
    <property type="entry name" value="CMD"/>
    <property type="match status" value="1"/>
</dbReference>
<reference evidence="3" key="1">
    <citation type="submission" date="2006-03" db="EMBL/GenBank/DDBJ databases">
        <title>Complete sequence of chromosome of Psychrobacter cryohalolentis K5.</title>
        <authorList>
            <consortium name="US DOE Joint Genome Institute"/>
            <person name="Copeland A."/>
            <person name="Lucas S."/>
            <person name="Lapidus A."/>
            <person name="Barry K."/>
            <person name="Detter J.C."/>
            <person name="Glavina del Rio T."/>
            <person name="Hammon N."/>
            <person name="Israni S."/>
            <person name="Dalin E."/>
            <person name="Tice H."/>
            <person name="Pitluck S."/>
            <person name="Brettin T."/>
            <person name="Bruce D."/>
            <person name="Han C."/>
            <person name="Tapia R."/>
            <person name="Sims D.R."/>
            <person name="Gilna P."/>
            <person name="Schmutz J."/>
            <person name="Larimer F."/>
            <person name="Land M."/>
            <person name="Hauser L."/>
            <person name="Kyrpides N."/>
            <person name="Kim E."/>
            <person name="Richardson P."/>
        </authorList>
    </citation>
    <scope>NUCLEOTIDE SEQUENCE</scope>
    <source>
        <strain evidence="3">K5</strain>
    </source>
</reference>
<feature type="compositionally biased region" description="Basic and acidic residues" evidence="1">
    <location>
        <begin position="1"/>
        <end position="11"/>
    </location>
</feature>
<dbReference type="STRING" id="335284.Pcryo_0745"/>
<feature type="compositionally biased region" description="Polar residues" evidence="1">
    <location>
        <begin position="12"/>
        <end position="27"/>
    </location>
</feature>
<dbReference type="InterPro" id="IPR052512">
    <property type="entry name" value="4CMD/NDH-1_regulator"/>
</dbReference>
<gene>
    <name evidence="3" type="ordered locus">Pcryo_0745</name>
</gene>
<sequence length="153" mass="16970">MANKENEDRNTTHSMSHNANQGTSQNANYENGLKVRTEVMGAAHVKRSLESATPFTQPLQDWIIEHAWGSTWQDDSVLPRKYRSLITIGFLIAQKSPAELKGHIRGAINNGATVAEIREVLMHSLPYCGAPATQEAFRAAIDVLNDMNIDINK</sequence>
<accession>Q1QCS5</accession>